<gene>
    <name evidence="1" type="ORF">BCL79_1858</name>
</gene>
<comment type="caution">
    <text evidence="1">The sequence shown here is derived from an EMBL/GenBank/DDBJ whole genome shotgun (WGS) entry which is preliminary data.</text>
</comment>
<dbReference type="RefSeq" id="WP_180847022.1">
    <property type="nucleotide sequence ID" value="NZ_RCDC01000004.1"/>
</dbReference>
<proteinExistence type="predicted"/>
<accession>A0A498CV62</accession>
<organism evidence="1 2">
    <name type="scientific">Stenotrophomonas rhizophila</name>
    <dbReference type="NCBI Taxonomy" id="216778"/>
    <lineage>
        <taxon>Bacteria</taxon>
        <taxon>Pseudomonadati</taxon>
        <taxon>Pseudomonadota</taxon>
        <taxon>Gammaproteobacteria</taxon>
        <taxon>Lysobacterales</taxon>
        <taxon>Lysobacteraceae</taxon>
        <taxon>Stenotrophomonas</taxon>
    </lineage>
</organism>
<evidence type="ECO:0000313" key="2">
    <source>
        <dbReference type="Proteomes" id="UP000274786"/>
    </source>
</evidence>
<protein>
    <submittedName>
        <fullName evidence="1">Uncharacterized protein</fullName>
    </submittedName>
</protein>
<name>A0A498CV62_9GAMM</name>
<dbReference type="EMBL" id="RCDC01000004">
    <property type="protein sequence ID" value="RLK57452.1"/>
    <property type="molecule type" value="Genomic_DNA"/>
</dbReference>
<dbReference type="AlphaFoldDB" id="A0A498CV62"/>
<evidence type="ECO:0000313" key="1">
    <source>
        <dbReference type="EMBL" id="RLK57452.1"/>
    </source>
</evidence>
<sequence>MIPKFLSLDEATHHLYLEGKEGPIRCQVDGSLWEVWQDGRSRWVSNCEVA</sequence>
<dbReference type="Proteomes" id="UP000274786">
    <property type="component" value="Unassembled WGS sequence"/>
</dbReference>
<reference evidence="1 2" key="1">
    <citation type="submission" date="2018-10" db="EMBL/GenBank/DDBJ databases">
        <title>Comparative analysis of microorganisms from saline springs in Andes Mountain Range, Colombia.</title>
        <authorList>
            <person name="Rubin E."/>
        </authorList>
    </citation>
    <scope>NUCLEOTIDE SEQUENCE [LARGE SCALE GENOMIC DNA]</scope>
    <source>
        <strain evidence="1 2">USBA GBX 843</strain>
    </source>
</reference>